<name>A0ABD0K015_9CAEN</name>
<accession>A0ABD0K015</accession>
<evidence type="ECO:0000313" key="2">
    <source>
        <dbReference type="Proteomes" id="UP001519460"/>
    </source>
</evidence>
<comment type="caution">
    <text evidence="1">The sequence shown here is derived from an EMBL/GenBank/DDBJ whole genome shotgun (WGS) entry which is preliminary data.</text>
</comment>
<gene>
    <name evidence="1" type="ORF">BaRGS_00028632</name>
</gene>
<feature type="non-terminal residue" evidence="1">
    <location>
        <position position="1"/>
    </location>
</feature>
<proteinExistence type="predicted"/>
<dbReference type="AlphaFoldDB" id="A0ABD0K015"/>
<protein>
    <submittedName>
        <fullName evidence="1">Uncharacterized protein</fullName>
    </submittedName>
</protein>
<sequence>PSFACSRKQFFTHHKKAWRSNFDAVAAPVHGRSCKSRLLALAPPYEPGRAAKFVVCLIPRVACASVTATRCIARHSDRSTDISSRGDFTNYGPDTSMRNKSTRRVCTRAPERQRTTTRMKVTEDVWTRSASEDASDPWRVPDAILQRPSGHTATDVPALLALSCRTLLPSSTPGSAVIRYDS</sequence>
<organism evidence="1 2">
    <name type="scientific">Batillaria attramentaria</name>
    <dbReference type="NCBI Taxonomy" id="370345"/>
    <lineage>
        <taxon>Eukaryota</taxon>
        <taxon>Metazoa</taxon>
        <taxon>Spiralia</taxon>
        <taxon>Lophotrochozoa</taxon>
        <taxon>Mollusca</taxon>
        <taxon>Gastropoda</taxon>
        <taxon>Caenogastropoda</taxon>
        <taxon>Sorbeoconcha</taxon>
        <taxon>Cerithioidea</taxon>
        <taxon>Batillariidae</taxon>
        <taxon>Batillaria</taxon>
    </lineage>
</organism>
<dbReference type="Proteomes" id="UP001519460">
    <property type="component" value="Unassembled WGS sequence"/>
</dbReference>
<reference evidence="1 2" key="1">
    <citation type="journal article" date="2023" name="Sci. Data">
        <title>Genome assembly of the Korean intertidal mud-creeper Batillaria attramentaria.</title>
        <authorList>
            <person name="Patra A.K."/>
            <person name="Ho P.T."/>
            <person name="Jun S."/>
            <person name="Lee S.J."/>
            <person name="Kim Y."/>
            <person name="Won Y.J."/>
        </authorList>
    </citation>
    <scope>NUCLEOTIDE SEQUENCE [LARGE SCALE GENOMIC DNA]</scope>
    <source>
        <strain evidence="1">Wonlab-2016</strain>
    </source>
</reference>
<evidence type="ECO:0000313" key="1">
    <source>
        <dbReference type="EMBL" id="KAK7480148.1"/>
    </source>
</evidence>
<keyword evidence="2" id="KW-1185">Reference proteome</keyword>
<dbReference type="EMBL" id="JACVVK020000287">
    <property type="protein sequence ID" value="KAK7480148.1"/>
    <property type="molecule type" value="Genomic_DNA"/>
</dbReference>